<dbReference type="GO" id="GO:0016616">
    <property type="term" value="F:oxidoreductase activity, acting on the CH-OH group of donors, NAD or NADP as acceptor"/>
    <property type="evidence" value="ECO:0007669"/>
    <property type="project" value="TreeGrafter"/>
</dbReference>
<accession>A0A2P7SP96</accession>
<proteinExistence type="inferred from homology"/>
<keyword evidence="4" id="KW-1185">Reference proteome</keyword>
<comment type="caution">
    <text evidence="3">The sequence shown here is derived from an EMBL/GenBank/DDBJ whole genome shotgun (WGS) entry which is preliminary data.</text>
</comment>
<comment type="similarity">
    <text evidence="1">Belongs to the short-chain dehydrogenases/reductases (SDR) family.</text>
</comment>
<dbReference type="FunFam" id="3.40.50.720:FF:000084">
    <property type="entry name" value="Short-chain dehydrogenase reductase"/>
    <property type="match status" value="1"/>
</dbReference>
<protein>
    <submittedName>
        <fullName evidence="3">NAD-dependent dehydratase</fullName>
    </submittedName>
</protein>
<name>A0A2P7SP96_9HYPH</name>
<gene>
    <name evidence="3" type="ORF">C7I84_04785</name>
</gene>
<sequence>MSTDTILSRFTLPGRVAVVTGGGAGIGQAAAHHLAAAGAAVCVVDRDAGKGAAVAQAIGEAGGKAISFAVDVSDEAAVAAAFDAVAETFGGIDVLVNNAGMAIRSPALDMPVEDWNKVLAVNMTGMFIVARLAARKMAGKGGAIVNTASIMGLSGGLYPNVAYQSTKGGVVNMTRALALEWAPLGIRVNAVAPTYVRTSFIQPLLDDPERMATIVAATPMGRIAEPEEVADAILFLASPAAAMITGAILPVDGGFLAR</sequence>
<dbReference type="PRINTS" id="PR00081">
    <property type="entry name" value="GDHRDH"/>
</dbReference>
<dbReference type="AlphaFoldDB" id="A0A2P7SP96"/>
<keyword evidence="2" id="KW-0560">Oxidoreductase</keyword>
<dbReference type="EMBL" id="PXYK01000004">
    <property type="protein sequence ID" value="PSJ64277.1"/>
    <property type="molecule type" value="Genomic_DNA"/>
</dbReference>
<dbReference type="Pfam" id="PF13561">
    <property type="entry name" value="adh_short_C2"/>
    <property type="match status" value="1"/>
</dbReference>
<dbReference type="Proteomes" id="UP000241229">
    <property type="component" value="Unassembled WGS sequence"/>
</dbReference>
<reference evidence="3 4" key="1">
    <citation type="submission" date="2018-03" db="EMBL/GenBank/DDBJ databases">
        <title>The draft genome of Mesorhizobium sp. 6GN-30.</title>
        <authorList>
            <person name="Liu L."/>
            <person name="Li L."/>
            <person name="Wang T."/>
            <person name="Zhang X."/>
            <person name="Liang L."/>
        </authorList>
    </citation>
    <scope>NUCLEOTIDE SEQUENCE [LARGE SCALE GENOMIC DNA]</scope>
    <source>
        <strain evidence="3 4">6GN30</strain>
    </source>
</reference>
<dbReference type="InterPro" id="IPR036291">
    <property type="entry name" value="NAD(P)-bd_dom_sf"/>
</dbReference>
<organism evidence="3 4">
    <name type="scientific">Kumtagia ephedrae</name>
    <dbReference type="NCBI Taxonomy" id="2116701"/>
    <lineage>
        <taxon>Bacteria</taxon>
        <taxon>Pseudomonadati</taxon>
        <taxon>Pseudomonadota</taxon>
        <taxon>Alphaproteobacteria</taxon>
        <taxon>Hyphomicrobiales</taxon>
        <taxon>Phyllobacteriaceae</taxon>
        <taxon>Kumtagia</taxon>
    </lineage>
</organism>
<evidence type="ECO:0000256" key="2">
    <source>
        <dbReference type="ARBA" id="ARBA00023002"/>
    </source>
</evidence>
<evidence type="ECO:0000313" key="3">
    <source>
        <dbReference type="EMBL" id="PSJ64277.1"/>
    </source>
</evidence>
<dbReference type="PANTHER" id="PTHR42760">
    <property type="entry name" value="SHORT-CHAIN DEHYDROGENASES/REDUCTASES FAMILY MEMBER"/>
    <property type="match status" value="1"/>
</dbReference>
<dbReference type="SUPFAM" id="SSF51735">
    <property type="entry name" value="NAD(P)-binding Rossmann-fold domains"/>
    <property type="match status" value="1"/>
</dbReference>
<dbReference type="PANTHER" id="PTHR42760:SF115">
    <property type="entry name" value="3-OXOACYL-[ACYL-CARRIER-PROTEIN] REDUCTASE FABG"/>
    <property type="match status" value="1"/>
</dbReference>
<dbReference type="PRINTS" id="PR00080">
    <property type="entry name" value="SDRFAMILY"/>
</dbReference>
<dbReference type="InterPro" id="IPR002347">
    <property type="entry name" value="SDR_fam"/>
</dbReference>
<dbReference type="Gene3D" id="3.40.50.720">
    <property type="entry name" value="NAD(P)-binding Rossmann-like Domain"/>
    <property type="match status" value="1"/>
</dbReference>
<dbReference type="CDD" id="cd05233">
    <property type="entry name" value="SDR_c"/>
    <property type="match status" value="1"/>
</dbReference>
<dbReference type="OrthoDB" id="7255009at2"/>
<evidence type="ECO:0000313" key="4">
    <source>
        <dbReference type="Proteomes" id="UP000241229"/>
    </source>
</evidence>
<evidence type="ECO:0000256" key="1">
    <source>
        <dbReference type="ARBA" id="ARBA00006484"/>
    </source>
</evidence>
<dbReference type="NCBIfam" id="NF005559">
    <property type="entry name" value="PRK07231.1"/>
    <property type="match status" value="1"/>
</dbReference>